<dbReference type="InterPro" id="IPR036291">
    <property type="entry name" value="NAD(P)-bd_dom_sf"/>
</dbReference>
<dbReference type="PANTHER" id="PTHR43000">
    <property type="entry name" value="DTDP-D-GLUCOSE 4,6-DEHYDRATASE-RELATED"/>
    <property type="match status" value="1"/>
</dbReference>
<evidence type="ECO:0000256" key="1">
    <source>
        <dbReference type="ARBA" id="ARBA00007637"/>
    </source>
</evidence>
<reference evidence="3 4" key="1">
    <citation type="submission" date="2017-04" db="EMBL/GenBank/DDBJ databases">
        <title>Draft Aigarchaeota genome from a New Zealand hot spring.</title>
        <authorList>
            <person name="Reysenbach A.-L."/>
            <person name="Donaho J.A."/>
            <person name="Gerhart J."/>
            <person name="Kelley J.F."/>
            <person name="Kouba K."/>
            <person name="Podar M."/>
            <person name="Stott M."/>
        </authorList>
    </citation>
    <scope>NUCLEOTIDE SEQUENCE [LARGE SCALE GENOMIC DNA]</scope>
    <source>
        <strain evidence="3">NZ13_MG1</strain>
    </source>
</reference>
<organism evidence="3 4">
    <name type="scientific">Candidatus Terraquivivens tikiterensis</name>
    <dbReference type="NCBI Taxonomy" id="1980982"/>
    <lineage>
        <taxon>Archaea</taxon>
        <taxon>Nitrososphaerota</taxon>
        <taxon>Candidatus Wolframiiraptoraceae</taxon>
        <taxon>Candidatus Terraquivivens</taxon>
    </lineage>
</organism>
<evidence type="ECO:0000313" key="3">
    <source>
        <dbReference type="EMBL" id="PUA32109.1"/>
    </source>
</evidence>
<sequence>MRVAVTGGAGFVGSHVAEFYASTGNEVIVVDNLSRSTLLGKIIGDPMYNLNYLRRYGNVTFLQHDIREREELEKHMKGVDVIVHAAAQVAVTASVIDPRTDFEVNALGTFNMLEIARKNDADFVYLSTNKVYGENVNKIPVKEGDKRYAFADTRYASGIPEDFSIDGCGHSPYGCSKLAGDLYCQDYHHTYGLRTGVFRMSCIYGERQFGVEDQGWVAWFTIATLTGRPITIYGDGKQVRDVLHVSDLVNALDLFLKSRVKHGVYNVGGGPGNTLSLLELLDMLRSMTGISPQVSFADWRPADQKVYVSDISKIGRELGWSPRVKPAEGVSRLVRWVRENIEIFGRKP</sequence>
<dbReference type="InterPro" id="IPR001509">
    <property type="entry name" value="Epimerase_deHydtase"/>
</dbReference>
<gene>
    <name evidence="3" type="ORF">B9J98_04470</name>
</gene>
<proteinExistence type="inferred from homology"/>
<comment type="caution">
    <text evidence="3">The sequence shown here is derived from an EMBL/GenBank/DDBJ whole genome shotgun (WGS) entry which is preliminary data.</text>
</comment>
<feature type="domain" description="NAD-dependent epimerase/dehydratase" evidence="2">
    <location>
        <begin position="3"/>
        <end position="268"/>
    </location>
</feature>
<protein>
    <submittedName>
        <fullName evidence="3">Nucleoside-diphosphate sugar epimerase</fullName>
    </submittedName>
</protein>
<dbReference type="Gene3D" id="3.40.50.720">
    <property type="entry name" value="NAD(P)-binding Rossmann-like Domain"/>
    <property type="match status" value="1"/>
</dbReference>
<dbReference type="Proteomes" id="UP000244066">
    <property type="component" value="Unassembled WGS sequence"/>
</dbReference>
<accession>A0A2R7Y3Y9</accession>
<evidence type="ECO:0000259" key="2">
    <source>
        <dbReference type="Pfam" id="PF01370"/>
    </source>
</evidence>
<comment type="similarity">
    <text evidence="1">Belongs to the NAD(P)-dependent epimerase/dehydratase family.</text>
</comment>
<dbReference type="EMBL" id="NDWU01000009">
    <property type="protein sequence ID" value="PUA32109.1"/>
    <property type="molecule type" value="Genomic_DNA"/>
</dbReference>
<name>A0A2R7Y3Y9_9ARCH</name>
<dbReference type="Pfam" id="PF01370">
    <property type="entry name" value="Epimerase"/>
    <property type="match status" value="1"/>
</dbReference>
<dbReference type="SUPFAM" id="SSF51735">
    <property type="entry name" value="NAD(P)-binding Rossmann-fold domains"/>
    <property type="match status" value="1"/>
</dbReference>
<dbReference type="AlphaFoldDB" id="A0A2R7Y3Y9"/>
<evidence type="ECO:0000313" key="4">
    <source>
        <dbReference type="Proteomes" id="UP000244066"/>
    </source>
</evidence>